<dbReference type="Proteomes" id="UP000590564">
    <property type="component" value="Unassembled WGS sequence"/>
</dbReference>
<dbReference type="KEGG" id="mmad:MMJJ_04870"/>
<keyword evidence="1" id="KW-0229">DNA integration</keyword>
<dbReference type="SUPFAM" id="SSF56349">
    <property type="entry name" value="DNA breaking-rejoining enzymes"/>
    <property type="match status" value="1"/>
</dbReference>
<protein>
    <submittedName>
        <fullName evidence="8">Integrase/recombinase XerD</fullName>
    </submittedName>
    <submittedName>
        <fullName evidence="7">Tyrosine recombinase XerC</fullName>
    </submittedName>
</protein>
<dbReference type="InterPro" id="IPR011010">
    <property type="entry name" value="DNA_brk_join_enz"/>
</dbReference>
<evidence type="ECO:0000256" key="1">
    <source>
        <dbReference type="ARBA" id="ARBA00022908"/>
    </source>
</evidence>
<evidence type="ECO:0000256" key="4">
    <source>
        <dbReference type="PROSITE-ProRule" id="PRU01248"/>
    </source>
</evidence>
<evidence type="ECO:0000256" key="2">
    <source>
        <dbReference type="ARBA" id="ARBA00023125"/>
    </source>
</evidence>
<dbReference type="EMBL" id="JACHED010000002">
    <property type="protein sequence ID" value="MBB6497304.1"/>
    <property type="molecule type" value="Genomic_DNA"/>
</dbReference>
<dbReference type="GeneID" id="36101581"/>
<dbReference type="Gene3D" id="1.10.150.130">
    <property type="match status" value="1"/>
</dbReference>
<evidence type="ECO:0000259" key="5">
    <source>
        <dbReference type="PROSITE" id="PS51898"/>
    </source>
</evidence>
<dbReference type="RefSeq" id="WP_104837525.1">
    <property type="nucleotide sequence ID" value="NZ_CP026606.1"/>
</dbReference>
<evidence type="ECO:0000256" key="3">
    <source>
        <dbReference type="ARBA" id="ARBA00023172"/>
    </source>
</evidence>
<evidence type="ECO:0000313" key="7">
    <source>
        <dbReference type="EMBL" id="AVB75904.1"/>
    </source>
</evidence>
<reference evidence="8 10" key="3">
    <citation type="submission" date="2020-08" db="EMBL/GenBank/DDBJ databases">
        <title>Genomic Encyclopedia of Type Strains, Phase IV (KMG-V): Genome sequencing to study the core and pangenomes of soil and plant-associated prokaryotes.</title>
        <authorList>
            <person name="Whitman W."/>
        </authorList>
    </citation>
    <scope>NUCLEOTIDE SEQUENCE [LARGE SCALE GENOMIC DNA]</scope>
    <source>
        <strain evidence="8 10">D1</strain>
    </source>
</reference>
<dbReference type="GO" id="GO:0003677">
    <property type="term" value="F:DNA binding"/>
    <property type="evidence" value="ECO:0007669"/>
    <property type="project" value="UniProtKB-UniRule"/>
</dbReference>
<dbReference type="Gene3D" id="1.10.443.10">
    <property type="entry name" value="Intergrase catalytic core"/>
    <property type="match status" value="1"/>
</dbReference>
<dbReference type="PANTHER" id="PTHR30349">
    <property type="entry name" value="PHAGE INTEGRASE-RELATED"/>
    <property type="match status" value="1"/>
</dbReference>
<dbReference type="InterPro" id="IPR004107">
    <property type="entry name" value="Integrase_SAM-like_N"/>
</dbReference>
<evidence type="ECO:0000313" key="10">
    <source>
        <dbReference type="Proteomes" id="UP000590564"/>
    </source>
</evidence>
<dbReference type="EMBL" id="CP026606">
    <property type="protein sequence ID" value="AVB75904.1"/>
    <property type="molecule type" value="Genomic_DNA"/>
</dbReference>
<dbReference type="GO" id="GO:0006310">
    <property type="term" value="P:DNA recombination"/>
    <property type="evidence" value="ECO:0007669"/>
    <property type="project" value="UniProtKB-KW"/>
</dbReference>
<proteinExistence type="predicted"/>
<feature type="domain" description="Tyr recombinase" evidence="5">
    <location>
        <begin position="129"/>
        <end position="317"/>
    </location>
</feature>
<reference evidence="7" key="2">
    <citation type="submission" date="2018-02" db="EMBL/GenBank/DDBJ databases">
        <title>Complete genome sequence of the Methanococcus maripaludis type strain JJ (DSM 2067), a model for selenoprotein synthesis in Archaea.</title>
        <authorList>
            <person name="Poehlein A."/>
            <person name="Heym D."/>
            <person name="Quitzke V."/>
            <person name="Fersch J."/>
            <person name="Daniel R."/>
            <person name="Rother M."/>
        </authorList>
    </citation>
    <scope>NUCLEOTIDE SEQUENCE [LARGE SCALE GENOMIC DNA]</scope>
    <source>
        <strain evidence="7">DSM 2067</strain>
    </source>
</reference>
<dbReference type="Pfam" id="PF00589">
    <property type="entry name" value="Phage_integrase"/>
    <property type="match status" value="1"/>
</dbReference>
<accession>A0A2L1C975</accession>
<reference evidence="9" key="1">
    <citation type="journal article" date="2018" name="Genome Announc.">
        <title>Complete Genome Sequence of the Methanococcus maripaludis Type Strain JJ (DSM 2067), a Model for Selenoprotein Synthesis in Archaea.</title>
        <authorList>
            <person name="Poehlein A."/>
            <person name="Heym D."/>
            <person name="Quitzke V."/>
            <person name="Fersch J."/>
            <person name="Daniel R."/>
            <person name="Rother M."/>
        </authorList>
    </citation>
    <scope>NUCLEOTIDE SEQUENCE [LARGE SCALE GENOMIC DNA]</scope>
    <source>
        <strain evidence="9">DSM 2067</strain>
    </source>
</reference>
<dbReference type="Pfam" id="PF13495">
    <property type="entry name" value="Phage_int_SAM_4"/>
    <property type="match status" value="1"/>
</dbReference>
<gene>
    <name evidence="7" type="primary">xerC_2</name>
    <name evidence="8" type="ORF">HNP96_001345</name>
    <name evidence="7" type="ORF">MMJJ_04870</name>
</gene>
<dbReference type="PROSITE" id="PS51898">
    <property type="entry name" value="TYR_RECOMBINASE"/>
    <property type="match status" value="1"/>
</dbReference>
<evidence type="ECO:0000259" key="6">
    <source>
        <dbReference type="PROSITE" id="PS51900"/>
    </source>
</evidence>
<dbReference type="PANTHER" id="PTHR30349:SF41">
    <property type="entry name" value="INTEGRASE_RECOMBINASE PROTEIN MJ0367-RELATED"/>
    <property type="match status" value="1"/>
</dbReference>
<evidence type="ECO:0000313" key="8">
    <source>
        <dbReference type="EMBL" id="MBB6497304.1"/>
    </source>
</evidence>
<dbReference type="InterPro" id="IPR044068">
    <property type="entry name" value="CB"/>
</dbReference>
<organism evidence="7 9">
    <name type="scientific">Methanococcus maripaludis</name>
    <name type="common">Methanococcus deltae</name>
    <dbReference type="NCBI Taxonomy" id="39152"/>
    <lineage>
        <taxon>Archaea</taxon>
        <taxon>Methanobacteriati</taxon>
        <taxon>Methanobacteriota</taxon>
        <taxon>Methanomada group</taxon>
        <taxon>Methanococci</taxon>
        <taxon>Methanococcales</taxon>
        <taxon>Methanococcaceae</taxon>
        <taxon>Methanococcus</taxon>
    </lineage>
</organism>
<dbReference type="AlphaFoldDB" id="A0A2L1C975"/>
<feature type="domain" description="Core-binding (CB)" evidence="6">
    <location>
        <begin position="20"/>
        <end position="106"/>
    </location>
</feature>
<evidence type="ECO:0000313" key="9">
    <source>
        <dbReference type="Proteomes" id="UP000239462"/>
    </source>
</evidence>
<dbReference type="InterPro" id="IPR050090">
    <property type="entry name" value="Tyrosine_recombinase_XerCD"/>
</dbReference>
<dbReference type="PROSITE" id="PS51900">
    <property type="entry name" value="CB"/>
    <property type="match status" value="1"/>
</dbReference>
<sequence>MDIEKLISIKPKRDEVKETPQIREWLDRFREEREFDGIKKTTLRNDITRLRVFLSFVFLEIEKTPEITNNGDFVKFFNYLEKERKLQRNTLDKYFKLLKVFYRLMRLKNFSQFEEESKERKRYSKFEIKHYDSINADLINQVLQKIIKSSSRTKLRDAVHIRFLWDTGARLSESLNITYGDCDFNEGLFKLRDTKGSEERMVTCSGDTLEALKHYCRFNVLQGPEDTIFQTNKGGRIVKVGWIGQVFKSTIDELKQEGKIPKNKRIVVHSLRHGRAVDLLDQGIPIEIVKEYLGHKSIETTLFYAHSKERQQKMIKDIKKML</sequence>
<dbReference type="Proteomes" id="UP000239462">
    <property type="component" value="Chromosome"/>
</dbReference>
<keyword evidence="2 4" id="KW-0238">DNA-binding</keyword>
<dbReference type="InterPro" id="IPR010998">
    <property type="entry name" value="Integrase_recombinase_N"/>
</dbReference>
<dbReference type="InterPro" id="IPR013762">
    <property type="entry name" value="Integrase-like_cat_sf"/>
</dbReference>
<keyword evidence="3" id="KW-0233">DNA recombination</keyword>
<dbReference type="GO" id="GO:0015074">
    <property type="term" value="P:DNA integration"/>
    <property type="evidence" value="ECO:0007669"/>
    <property type="project" value="UniProtKB-KW"/>
</dbReference>
<dbReference type="InterPro" id="IPR002104">
    <property type="entry name" value="Integrase_catalytic"/>
</dbReference>
<dbReference type="CDD" id="cd00397">
    <property type="entry name" value="DNA_BRE_C"/>
    <property type="match status" value="1"/>
</dbReference>
<name>A0A2L1C975_METMI</name>